<keyword evidence="2" id="KW-1185">Reference proteome</keyword>
<dbReference type="Proteomes" id="UP001516400">
    <property type="component" value="Unassembled WGS sequence"/>
</dbReference>
<proteinExistence type="predicted"/>
<comment type="caution">
    <text evidence="1">The sequence shown here is derived from an EMBL/GenBank/DDBJ whole genome shotgun (WGS) entry which is preliminary data.</text>
</comment>
<accession>A0ABD2MMK8</accession>
<evidence type="ECO:0000313" key="2">
    <source>
        <dbReference type="Proteomes" id="UP001516400"/>
    </source>
</evidence>
<gene>
    <name evidence="1" type="ORF">HHI36_011608</name>
</gene>
<name>A0ABD2MMK8_9CUCU</name>
<dbReference type="AlphaFoldDB" id="A0ABD2MMK8"/>
<reference evidence="1 2" key="1">
    <citation type="journal article" date="2021" name="BMC Biol.">
        <title>Horizontally acquired antibacterial genes associated with adaptive radiation of ladybird beetles.</title>
        <authorList>
            <person name="Li H.S."/>
            <person name="Tang X.F."/>
            <person name="Huang Y.H."/>
            <person name="Xu Z.Y."/>
            <person name="Chen M.L."/>
            <person name="Du X.Y."/>
            <person name="Qiu B.Y."/>
            <person name="Chen P.T."/>
            <person name="Zhang W."/>
            <person name="Slipinski A."/>
            <person name="Escalona H.E."/>
            <person name="Waterhouse R.M."/>
            <person name="Zwick A."/>
            <person name="Pang H."/>
        </authorList>
    </citation>
    <scope>NUCLEOTIDE SEQUENCE [LARGE SCALE GENOMIC DNA]</scope>
    <source>
        <strain evidence="1">SYSU2018</strain>
    </source>
</reference>
<evidence type="ECO:0000313" key="1">
    <source>
        <dbReference type="EMBL" id="KAL3267485.1"/>
    </source>
</evidence>
<organism evidence="1 2">
    <name type="scientific">Cryptolaemus montrouzieri</name>
    <dbReference type="NCBI Taxonomy" id="559131"/>
    <lineage>
        <taxon>Eukaryota</taxon>
        <taxon>Metazoa</taxon>
        <taxon>Ecdysozoa</taxon>
        <taxon>Arthropoda</taxon>
        <taxon>Hexapoda</taxon>
        <taxon>Insecta</taxon>
        <taxon>Pterygota</taxon>
        <taxon>Neoptera</taxon>
        <taxon>Endopterygota</taxon>
        <taxon>Coleoptera</taxon>
        <taxon>Polyphaga</taxon>
        <taxon>Cucujiformia</taxon>
        <taxon>Coccinelloidea</taxon>
        <taxon>Coccinellidae</taxon>
        <taxon>Scymninae</taxon>
        <taxon>Scymnini</taxon>
        <taxon>Cryptolaemus</taxon>
    </lineage>
</organism>
<dbReference type="EMBL" id="JABFTP020000001">
    <property type="protein sequence ID" value="KAL3267485.1"/>
    <property type="molecule type" value="Genomic_DNA"/>
</dbReference>
<sequence>MGCFVFFYTWSMISDNQNGSITGHNKMNRSQVSYPCGLIENLRSNVLIYSYLQNVEESINYKLIVCISGSLKLHFYRQVLLEVHEMRIALTNR</sequence>
<protein>
    <submittedName>
        <fullName evidence="1">Uncharacterized protein</fullName>
    </submittedName>
</protein>